<feature type="domain" description="PDZ" evidence="4">
    <location>
        <begin position="305"/>
        <end position="391"/>
    </location>
</feature>
<comment type="caution">
    <text evidence="5">The sequence shown here is derived from an EMBL/GenBank/DDBJ whole genome shotgun (WGS) entry which is preliminary data.</text>
</comment>
<comment type="subcellular location">
    <subcellularLocation>
        <location evidence="1">Cytoplasm</location>
    </subcellularLocation>
</comment>
<evidence type="ECO:0000256" key="1">
    <source>
        <dbReference type="ARBA" id="ARBA00004496"/>
    </source>
</evidence>
<protein>
    <recommendedName>
        <fullName evidence="4">PDZ domain-containing protein</fullName>
    </recommendedName>
</protein>
<reference evidence="5" key="1">
    <citation type="submission" date="2013-05" db="EMBL/GenBank/DDBJ databases">
        <authorList>
            <person name="Yim A.K.Y."/>
            <person name="Chan T.F."/>
            <person name="Ji K.M."/>
            <person name="Liu X.Y."/>
            <person name="Zhou J.W."/>
            <person name="Li R.Q."/>
            <person name="Yang K.Y."/>
            <person name="Li J."/>
            <person name="Li M."/>
            <person name="Law P.T.W."/>
            <person name="Wu Y.L."/>
            <person name="Cai Z.L."/>
            <person name="Qin H."/>
            <person name="Bao Y."/>
            <person name="Leung R.K.K."/>
            <person name="Ng P.K.S."/>
            <person name="Zou J."/>
            <person name="Zhong X.J."/>
            <person name="Ran P.X."/>
            <person name="Zhong N.S."/>
            <person name="Liu Z.G."/>
            <person name="Tsui S.K.W."/>
        </authorList>
    </citation>
    <scope>NUCLEOTIDE SEQUENCE</scope>
    <source>
        <strain evidence="5">Derf</strain>
        <tissue evidence="5">Whole organism</tissue>
    </source>
</reference>
<keyword evidence="6" id="KW-1185">Reference proteome</keyword>
<organism evidence="5 6">
    <name type="scientific">Dermatophagoides farinae</name>
    <name type="common">American house dust mite</name>
    <dbReference type="NCBI Taxonomy" id="6954"/>
    <lineage>
        <taxon>Eukaryota</taxon>
        <taxon>Metazoa</taxon>
        <taxon>Ecdysozoa</taxon>
        <taxon>Arthropoda</taxon>
        <taxon>Chelicerata</taxon>
        <taxon>Arachnida</taxon>
        <taxon>Acari</taxon>
        <taxon>Acariformes</taxon>
        <taxon>Sarcoptiformes</taxon>
        <taxon>Astigmata</taxon>
        <taxon>Psoroptidia</taxon>
        <taxon>Analgoidea</taxon>
        <taxon>Pyroglyphidae</taxon>
        <taxon>Dermatophagoidinae</taxon>
        <taxon>Dermatophagoides</taxon>
    </lineage>
</organism>
<dbReference type="AlphaFoldDB" id="A0A922HS88"/>
<evidence type="ECO:0000313" key="5">
    <source>
        <dbReference type="EMBL" id="KAH9501651.1"/>
    </source>
</evidence>
<dbReference type="PROSITE" id="PS50106">
    <property type="entry name" value="PDZ"/>
    <property type="match status" value="1"/>
</dbReference>
<feature type="compositionally biased region" description="Polar residues" evidence="3">
    <location>
        <begin position="247"/>
        <end position="259"/>
    </location>
</feature>
<evidence type="ECO:0000259" key="4">
    <source>
        <dbReference type="PROSITE" id="PS50106"/>
    </source>
</evidence>
<dbReference type="Gene3D" id="2.30.42.10">
    <property type="match status" value="1"/>
</dbReference>
<feature type="compositionally biased region" description="Basic and acidic residues" evidence="3">
    <location>
        <begin position="642"/>
        <end position="651"/>
    </location>
</feature>
<dbReference type="InterPro" id="IPR036034">
    <property type="entry name" value="PDZ_sf"/>
</dbReference>
<evidence type="ECO:0000313" key="6">
    <source>
        <dbReference type="Proteomes" id="UP000790347"/>
    </source>
</evidence>
<keyword evidence="2" id="KW-0963">Cytoplasm</keyword>
<accession>A0A922HS88</accession>
<feature type="region of interest" description="Disordered" evidence="3">
    <location>
        <begin position="1"/>
        <end position="57"/>
    </location>
</feature>
<dbReference type="SUPFAM" id="SSF50156">
    <property type="entry name" value="PDZ domain-like"/>
    <property type="match status" value="1"/>
</dbReference>
<feature type="compositionally biased region" description="Polar residues" evidence="3">
    <location>
        <begin position="1"/>
        <end position="17"/>
    </location>
</feature>
<feature type="compositionally biased region" description="Low complexity" evidence="3">
    <location>
        <begin position="267"/>
        <end position="279"/>
    </location>
</feature>
<dbReference type="Pfam" id="PF00595">
    <property type="entry name" value="PDZ"/>
    <property type="match status" value="1"/>
</dbReference>
<feature type="region of interest" description="Disordered" evidence="3">
    <location>
        <begin position="107"/>
        <end position="160"/>
    </location>
</feature>
<dbReference type="CDD" id="cd06713">
    <property type="entry name" value="PDZ_tamalin_CYTIP-like"/>
    <property type="match status" value="1"/>
</dbReference>
<feature type="compositionally biased region" description="Acidic residues" evidence="3">
    <location>
        <begin position="478"/>
        <end position="490"/>
    </location>
</feature>
<feature type="region of interest" description="Disordered" evidence="3">
    <location>
        <begin position="475"/>
        <end position="575"/>
    </location>
</feature>
<dbReference type="GO" id="GO:0005737">
    <property type="term" value="C:cytoplasm"/>
    <property type="evidence" value="ECO:0007669"/>
    <property type="project" value="UniProtKB-SubCell"/>
</dbReference>
<dbReference type="InterPro" id="IPR052122">
    <property type="entry name" value="Intracell_Traff_Signaling_Reg"/>
</dbReference>
<reference evidence="5" key="2">
    <citation type="journal article" date="2022" name="Res Sq">
        <title>Comparative Genomics Reveals Insights into the Divergent Evolution of Astigmatic Mites and Household Pest Adaptations.</title>
        <authorList>
            <person name="Xiong Q."/>
            <person name="Wan A.T.-Y."/>
            <person name="Liu X.-Y."/>
            <person name="Fung C.S.-H."/>
            <person name="Xiao X."/>
            <person name="Malainual N."/>
            <person name="Hou J."/>
            <person name="Wang L."/>
            <person name="Wang M."/>
            <person name="Yang K."/>
            <person name="Cui Y."/>
            <person name="Leung E."/>
            <person name="Nong W."/>
            <person name="Shin S.-K."/>
            <person name="Au S."/>
            <person name="Jeong K.Y."/>
            <person name="Chew F.T."/>
            <person name="Hui J."/>
            <person name="Leung T.F."/>
            <person name="Tungtrongchitr A."/>
            <person name="Zhong N."/>
            <person name="Liu Z."/>
            <person name="Tsui S."/>
        </authorList>
    </citation>
    <scope>NUCLEOTIDE SEQUENCE</scope>
    <source>
        <strain evidence="5">Derf</strain>
        <tissue evidence="5">Whole organism</tissue>
    </source>
</reference>
<dbReference type="EMBL" id="ASGP02000006">
    <property type="protein sequence ID" value="KAH9501651.1"/>
    <property type="molecule type" value="Genomic_DNA"/>
</dbReference>
<dbReference type="PANTHER" id="PTHR15963">
    <property type="entry name" value="GENERAL RECEPTOR FOR PHOSPHOINOSITIDES 1-ASSOCIATED SCAFFOLD PROTEIN-RELATED"/>
    <property type="match status" value="1"/>
</dbReference>
<feature type="compositionally biased region" description="Low complexity" evidence="3">
    <location>
        <begin position="131"/>
        <end position="142"/>
    </location>
</feature>
<feature type="region of interest" description="Disordered" evidence="3">
    <location>
        <begin position="613"/>
        <end position="651"/>
    </location>
</feature>
<feature type="compositionally biased region" description="Low complexity" evidence="3">
    <location>
        <begin position="183"/>
        <end position="217"/>
    </location>
</feature>
<feature type="compositionally biased region" description="Acidic residues" evidence="3">
    <location>
        <begin position="535"/>
        <end position="548"/>
    </location>
</feature>
<feature type="region of interest" description="Disordered" evidence="3">
    <location>
        <begin position="179"/>
        <end position="279"/>
    </location>
</feature>
<dbReference type="SMART" id="SM00228">
    <property type="entry name" value="PDZ"/>
    <property type="match status" value="1"/>
</dbReference>
<dbReference type="PANTHER" id="PTHR15963:SF5">
    <property type="entry name" value="SHORT SPINDLE 6, ISOFORM A"/>
    <property type="match status" value="1"/>
</dbReference>
<name>A0A922HS88_DERFA</name>
<evidence type="ECO:0000256" key="3">
    <source>
        <dbReference type="SAM" id="MobiDB-lite"/>
    </source>
</evidence>
<proteinExistence type="predicted"/>
<dbReference type="InterPro" id="IPR001478">
    <property type="entry name" value="PDZ"/>
</dbReference>
<evidence type="ECO:0000256" key="2">
    <source>
        <dbReference type="ARBA" id="ARBA00022490"/>
    </source>
</evidence>
<sequence length="651" mass="74247">MKLNKTKISSVSTTSLCSEKESSSSQSSNIHHHHQQQQQQQNHYNHNHFHDSNPATMLLPNTTATAFRSFIKTKSTGIMIRKDHSDDDDEEVEKLCDSECSKLSNECCSTPNTADDTDDRHPEFSTTTKTNVIVNSSSNDNSDLVHDQSQNRSSSDHSHDSFAIHSIDTNQSFISSELYEQQTETGSISSSTFITTSGGNNNQQHQQQQQQKQQQLQKSGAKRHHHIRTNPILPILKSNRFVKHSKASNILFTNKTQKNQMKKRTSSESGTSSSLYSTTSQELVRSLRSDRMILTQPDEDRRRRTIIIEKQKNTFGFTLQTYGIKIGQEIELITYVDEVSYGGPAFRGGMRPGDVILSINGRDVERADHQTLVNYINSCEKTMRLVVLFEDCVRKIELHLEFIKLQKSLQQKLTQLEILNQREDQILLNAALRNCTSNENNNNNTNENFVGQLQMKKKFASKSLNVSLNDLDDCRYDIDDDDDDDDDDILVDDRIRPPNDYSTSTFPRKSSHIIYVNNSNNNNNNNQTNIRIGKDEEENEILIDDDDDNRTSNNNDADDDDKRNGNNNNSDQIIVQNDNNDCKQSISLPQSVHNSLDCLTNEAYEDDENLMLDHNNHHHHQPTQNKTSNHKKNLSSISIHSSDSRDFITKL</sequence>
<gene>
    <name evidence="5" type="ORF">DERF_012484</name>
</gene>
<dbReference type="Proteomes" id="UP000790347">
    <property type="component" value="Unassembled WGS sequence"/>
</dbReference>
<feature type="compositionally biased region" description="Low complexity" evidence="3">
    <location>
        <begin position="517"/>
        <end position="526"/>
    </location>
</feature>